<reference evidence="3 4" key="1">
    <citation type="journal article" date="2018" name="BMC Genomics">
        <title>Whole genome sequencing and function prediction of 133 gut anaerobes isolated from chicken caecum in pure cultures.</title>
        <authorList>
            <person name="Medvecky M."/>
            <person name="Cejkova D."/>
            <person name="Polansky O."/>
            <person name="Karasova D."/>
            <person name="Kubasova T."/>
            <person name="Cizek A."/>
            <person name="Rychlik I."/>
        </authorList>
    </citation>
    <scope>NUCLEOTIDE SEQUENCE [LARGE SCALE GENOMIC DNA]</scope>
    <source>
        <strain evidence="3 4">An13</strain>
    </source>
</reference>
<accession>A0A1Y4SUE1</accession>
<evidence type="ECO:0000313" key="4">
    <source>
        <dbReference type="Proteomes" id="UP000195305"/>
    </source>
</evidence>
<comment type="similarity">
    <text evidence="1">Belongs to the prokaryotic/mitochondrial release factor family.</text>
</comment>
<dbReference type="InterPro" id="IPR017509">
    <property type="entry name" value="PrfH"/>
</dbReference>
<dbReference type="InterPro" id="IPR000352">
    <property type="entry name" value="Pep_chain_release_fac_I"/>
</dbReference>
<proteinExistence type="inferred from homology"/>
<dbReference type="Pfam" id="PF00472">
    <property type="entry name" value="RF-1"/>
    <property type="match status" value="1"/>
</dbReference>
<gene>
    <name evidence="3" type="ORF">B5E75_10005</name>
</gene>
<keyword evidence="4" id="KW-1185">Reference proteome</keyword>
<dbReference type="InterPro" id="IPR045853">
    <property type="entry name" value="Pep_chain_release_fac_I_sf"/>
</dbReference>
<organism evidence="3 4">
    <name type="scientific">Massilimicrobiota timonensis</name>
    <dbReference type="NCBI Taxonomy" id="1776392"/>
    <lineage>
        <taxon>Bacteria</taxon>
        <taxon>Bacillati</taxon>
        <taxon>Bacillota</taxon>
        <taxon>Erysipelotrichia</taxon>
        <taxon>Erysipelotrichales</taxon>
        <taxon>Erysipelotrichaceae</taxon>
        <taxon>Massilimicrobiota</taxon>
    </lineage>
</organism>
<dbReference type="GO" id="GO:0003747">
    <property type="term" value="F:translation release factor activity"/>
    <property type="evidence" value="ECO:0007669"/>
    <property type="project" value="InterPro"/>
</dbReference>
<evidence type="ECO:0000259" key="2">
    <source>
        <dbReference type="PROSITE" id="PS00745"/>
    </source>
</evidence>
<dbReference type="OrthoDB" id="9815709at2"/>
<dbReference type="PROSITE" id="PS00745">
    <property type="entry name" value="RF_PROK_I"/>
    <property type="match status" value="1"/>
</dbReference>
<dbReference type="PANTHER" id="PTHR43804">
    <property type="entry name" value="LD18447P"/>
    <property type="match status" value="1"/>
</dbReference>
<comment type="caution">
    <text evidence="3">The sequence shown here is derived from an EMBL/GenBank/DDBJ whole genome shotgun (WGS) entry which is preliminary data.</text>
</comment>
<name>A0A1Y4SUE1_9FIRM</name>
<dbReference type="EMBL" id="NFLJ01000029">
    <property type="protein sequence ID" value="OUQ33526.1"/>
    <property type="molecule type" value="Genomic_DNA"/>
</dbReference>
<dbReference type="SUPFAM" id="SSF75620">
    <property type="entry name" value="Release factor"/>
    <property type="match status" value="1"/>
</dbReference>
<evidence type="ECO:0000313" key="3">
    <source>
        <dbReference type="EMBL" id="OUQ33526.1"/>
    </source>
</evidence>
<dbReference type="Gene3D" id="3.30.160.20">
    <property type="match status" value="1"/>
</dbReference>
<feature type="domain" description="Prokaryotic-type class I peptide chain release factors" evidence="2">
    <location>
        <begin position="106"/>
        <end position="122"/>
    </location>
</feature>
<protein>
    <submittedName>
        <fullName evidence="3">Peptide chain release factor-like protein</fullName>
    </submittedName>
</protein>
<sequence length="196" mass="22857">MLIQISAGQGSPKECEMACYLFYKELLTEFPDLEVVSTNFSDKQCLKSAVFYSEQDLSFLEGSVQWICQSPFRPNHKRKNWFIDVSILQDKFRFDKDDDIRYEAFRSSGKGGQNVNKVSTAIRAIHIPTGISVVSMDQRSQIQNKKIAYLRLMKKIDEKNSSINKVIQYENWNKHNQLKRGSPIRIYKGLNFEREK</sequence>
<dbReference type="PANTHER" id="PTHR43804:SF9">
    <property type="entry name" value="PEPTIDE CHAIN RELEASE FACTOR HOMOLOG-RELATED"/>
    <property type="match status" value="1"/>
</dbReference>
<dbReference type="NCBIfam" id="TIGR03072">
    <property type="entry name" value="release_prfH"/>
    <property type="match status" value="1"/>
</dbReference>
<dbReference type="InterPro" id="IPR050057">
    <property type="entry name" value="Prokaryotic/Mito_RF"/>
</dbReference>
<dbReference type="Proteomes" id="UP000195305">
    <property type="component" value="Unassembled WGS sequence"/>
</dbReference>
<evidence type="ECO:0000256" key="1">
    <source>
        <dbReference type="ARBA" id="ARBA00010835"/>
    </source>
</evidence>
<dbReference type="AlphaFoldDB" id="A0A1Y4SUE1"/>